<evidence type="ECO:0000313" key="14">
    <source>
        <dbReference type="Proteomes" id="UP000006844"/>
    </source>
</evidence>
<evidence type="ECO:0000256" key="11">
    <source>
        <dbReference type="RuleBase" id="RU362031"/>
    </source>
</evidence>
<keyword evidence="7 11" id="KW-0862">Zinc</keyword>
<evidence type="ECO:0000259" key="12">
    <source>
        <dbReference type="SMART" id="SM00228"/>
    </source>
</evidence>
<dbReference type="InterPro" id="IPR001478">
    <property type="entry name" value="PDZ"/>
</dbReference>
<comment type="cofactor">
    <cofactor evidence="1 11">
        <name>Zn(2+)</name>
        <dbReference type="ChEBI" id="CHEBI:29105"/>
    </cofactor>
</comment>
<feature type="transmembrane region" description="Helical" evidence="11">
    <location>
        <begin position="435"/>
        <end position="457"/>
    </location>
</feature>
<dbReference type="Pfam" id="PF02163">
    <property type="entry name" value="Peptidase_M50"/>
    <property type="match status" value="1"/>
</dbReference>
<keyword evidence="11" id="KW-0479">Metal-binding</keyword>
<dbReference type="CDD" id="cd23081">
    <property type="entry name" value="cpPDZ_EcRseP-like"/>
    <property type="match status" value="1"/>
</dbReference>
<dbReference type="Proteomes" id="UP000006844">
    <property type="component" value="Chromosome"/>
</dbReference>
<dbReference type="InterPro" id="IPR036034">
    <property type="entry name" value="PDZ_sf"/>
</dbReference>
<dbReference type="KEGG" id="tsa:AciPR4_2976"/>
<dbReference type="RefSeq" id="WP_013569467.1">
    <property type="nucleotide sequence ID" value="NC_014963.1"/>
</dbReference>
<evidence type="ECO:0000256" key="8">
    <source>
        <dbReference type="ARBA" id="ARBA00022989"/>
    </source>
</evidence>
<feature type="transmembrane region" description="Helical" evidence="11">
    <location>
        <begin position="382"/>
        <end position="415"/>
    </location>
</feature>
<dbReference type="EMBL" id="CP002467">
    <property type="protein sequence ID" value="ADV83736.1"/>
    <property type="molecule type" value="Genomic_DNA"/>
</dbReference>
<dbReference type="AlphaFoldDB" id="E8V549"/>
<organism evidence="13 14">
    <name type="scientific">Terriglobus saanensis (strain ATCC BAA-1853 / DSM 23119 / SP1PR4)</name>
    <dbReference type="NCBI Taxonomy" id="401053"/>
    <lineage>
        <taxon>Bacteria</taxon>
        <taxon>Pseudomonadati</taxon>
        <taxon>Acidobacteriota</taxon>
        <taxon>Terriglobia</taxon>
        <taxon>Terriglobales</taxon>
        <taxon>Acidobacteriaceae</taxon>
        <taxon>Terriglobus</taxon>
    </lineage>
</organism>
<feature type="transmembrane region" description="Helical" evidence="11">
    <location>
        <begin position="107"/>
        <end position="131"/>
    </location>
</feature>
<feature type="domain" description="PDZ" evidence="12">
    <location>
        <begin position="204"/>
        <end position="289"/>
    </location>
</feature>
<dbReference type="CDD" id="cd06163">
    <property type="entry name" value="S2P-M50_PDZ_RseP-like"/>
    <property type="match status" value="1"/>
</dbReference>
<evidence type="ECO:0000256" key="2">
    <source>
        <dbReference type="ARBA" id="ARBA00004141"/>
    </source>
</evidence>
<keyword evidence="6 11" id="KW-0378">Hydrolase</keyword>
<dbReference type="InterPro" id="IPR008915">
    <property type="entry name" value="Peptidase_M50"/>
</dbReference>
<gene>
    <name evidence="13" type="ordered locus">AciPR4_2976</name>
</gene>
<dbReference type="EC" id="3.4.24.-" evidence="11"/>
<dbReference type="GO" id="GO:0016020">
    <property type="term" value="C:membrane"/>
    <property type="evidence" value="ECO:0007669"/>
    <property type="project" value="UniProtKB-SubCell"/>
</dbReference>
<evidence type="ECO:0000256" key="7">
    <source>
        <dbReference type="ARBA" id="ARBA00022833"/>
    </source>
</evidence>
<evidence type="ECO:0000256" key="10">
    <source>
        <dbReference type="ARBA" id="ARBA00023136"/>
    </source>
</evidence>
<evidence type="ECO:0000256" key="9">
    <source>
        <dbReference type="ARBA" id="ARBA00023049"/>
    </source>
</evidence>
<dbReference type="STRING" id="401053.AciPR4_2976"/>
<dbReference type="Gene3D" id="2.30.42.10">
    <property type="match status" value="2"/>
</dbReference>
<dbReference type="eggNOG" id="COG0750">
    <property type="taxonomic scope" value="Bacteria"/>
</dbReference>
<dbReference type="GO" id="GO:0046872">
    <property type="term" value="F:metal ion binding"/>
    <property type="evidence" value="ECO:0007669"/>
    <property type="project" value="UniProtKB-KW"/>
</dbReference>
<dbReference type="NCBIfam" id="TIGR00054">
    <property type="entry name" value="RIP metalloprotease RseP"/>
    <property type="match status" value="1"/>
</dbReference>
<feature type="transmembrane region" description="Helical" evidence="11">
    <location>
        <begin position="6"/>
        <end position="23"/>
    </location>
</feature>
<evidence type="ECO:0000256" key="6">
    <source>
        <dbReference type="ARBA" id="ARBA00022801"/>
    </source>
</evidence>
<dbReference type="PANTHER" id="PTHR42837:SF2">
    <property type="entry name" value="MEMBRANE METALLOPROTEASE ARASP2, CHLOROPLASTIC-RELATED"/>
    <property type="match status" value="1"/>
</dbReference>
<protein>
    <recommendedName>
        <fullName evidence="11">Zinc metalloprotease</fullName>
        <ecNumber evidence="11">3.4.24.-</ecNumber>
    </recommendedName>
</protein>
<feature type="domain" description="PDZ" evidence="12">
    <location>
        <begin position="129"/>
        <end position="199"/>
    </location>
</feature>
<keyword evidence="4 13" id="KW-0645">Protease</keyword>
<dbReference type="InterPro" id="IPR004387">
    <property type="entry name" value="Pept_M50_Zn"/>
</dbReference>
<evidence type="ECO:0000256" key="3">
    <source>
        <dbReference type="ARBA" id="ARBA00007931"/>
    </source>
</evidence>
<keyword evidence="10 11" id="KW-0472">Membrane</keyword>
<sequence>MSLFSHLPGLINFVLILGVMVLVHEFGHFLVAKLCGVRVEAFAFGFGKRLFGYRGKSGTDYRINLFPFGGYVKMTGEIEVDGIAHTDDTAPRDDAGNFNVKPRWQRILIALAGPVFNFILAFFILFAVNLFHHEVAEGLQGAAVIDYVAKGSAADAAGLQLGDTITRFDKVENPAWLDIFNRSMLHLNQPVAISYLHNGQSVDKQIIITSNGKLDDYDPIATGWIPRAQNTPLIVASVLPDSAMSEAGAQAGDRIATIDGLPLRSTEATSAYMTDQKGQPITLGILRNNASLTLKATPRLTEVPKRGKVYRLGFSVNPPPARVERMSFAGAVKQSWDDNKKTSLLIVDMLHGMFTREVSVRNVSGPVGIFQQIDTASSISKWYVLMLAAGISVNLGIFNLLPFPILDGGMILFLLVESVMRRDLNPAWKERIYQAAFFVILLVFGLIIFNDVSKFAIFHHTR</sequence>
<comment type="similarity">
    <text evidence="3 11">Belongs to the peptidase M50B family.</text>
</comment>
<comment type="subcellular location">
    <subcellularLocation>
        <location evidence="2">Membrane</location>
        <topology evidence="2">Multi-pass membrane protein</topology>
    </subcellularLocation>
</comment>
<name>E8V549_TERSS</name>
<dbReference type="GO" id="GO:0004222">
    <property type="term" value="F:metalloendopeptidase activity"/>
    <property type="evidence" value="ECO:0007669"/>
    <property type="project" value="InterPro"/>
</dbReference>
<accession>E8V549</accession>
<keyword evidence="14" id="KW-1185">Reference proteome</keyword>
<evidence type="ECO:0000313" key="13">
    <source>
        <dbReference type="EMBL" id="ADV83736.1"/>
    </source>
</evidence>
<evidence type="ECO:0000256" key="4">
    <source>
        <dbReference type="ARBA" id="ARBA00022670"/>
    </source>
</evidence>
<keyword evidence="5 11" id="KW-0812">Transmembrane</keyword>
<dbReference type="GO" id="GO:0006508">
    <property type="term" value="P:proteolysis"/>
    <property type="evidence" value="ECO:0007669"/>
    <property type="project" value="UniProtKB-KW"/>
</dbReference>
<keyword evidence="9 11" id="KW-0482">Metalloprotease</keyword>
<dbReference type="HOGENOM" id="CLU_025778_1_0_0"/>
<proteinExistence type="inferred from homology"/>
<evidence type="ECO:0000256" key="1">
    <source>
        <dbReference type="ARBA" id="ARBA00001947"/>
    </source>
</evidence>
<dbReference type="SUPFAM" id="SSF50156">
    <property type="entry name" value="PDZ domain-like"/>
    <property type="match status" value="2"/>
</dbReference>
<evidence type="ECO:0000256" key="5">
    <source>
        <dbReference type="ARBA" id="ARBA00022692"/>
    </source>
</evidence>
<keyword evidence="8 11" id="KW-1133">Transmembrane helix</keyword>
<dbReference type="PANTHER" id="PTHR42837">
    <property type="entry name" value="REGULATOR OF SIGMA-E PROTEASE RSEP"/>
    <property type="match status" value="1"/>
</dbReference>
<reference evidence="13 14" key="1">
    <citation type="journal article" date="2012" name="Stand. Genomic Sci.">
        <title>Complete genome sequence of Terriglobus saanensis type strain SP1PR4(T), an Acidobacteria from tundra soil.</title>
        <authorList>
            <person name="Rawat S.R."/>
            <person name="Mannisto M.K."/>
            <person name="Starovoytov V."/>
            <person name="Goodwin L."/>
            <person name="Nolan M."/>
            <person name="Hauser L."/>
            <person name="Land M."/>
            <person name="Davenport K.W."/>
            <person name="Woyke T."/>
            <person name="Haggblom M.M."/>
        </authorList>
    </citation>
    <scope>NUCLEOTIDE SEQUENCE</scope>
    <source>
        <strain evidence="14">ATCC BAA-1853 / DSM 23119 / SP1PR4</strain>
    </source>
</reference>
<dbReference type="SMART" id="SM00228">
    <property type="entry name" value="PDZ"/>
    <property type="match status" value="2"/>
</dbReference>